<dbReference type="PRINTS" id="PR00625">
    <property type="entry name" value="JDOMAIN"/>
</dbReference>
<keyword evidence="1" id="KW-1133">Transmembrane helix</keyword>
<protein>
    <recommendedName>
        <fullName evidence="2">J domain-containing protein</fullName>
    </recommendedName>
</protein>
<evidence type="ECO:0000313" key="3">
    <source>
        <dbReference type="EMBL" id="CAK8695540.1"/>
    </source>
</evidence>
<feature type="transmembrane region" description="Helical" evidence="1">
    <location>
        <begin position="188"/>
        <end position="208"/>
    </location>
</feature>
<dbReference type="SMART" id="SM00271">
    <property type="entry name" value="DnaJ"/>
    <property type="match status" value="1"/>
</dbReference>
<keyword evidence="1" id="KW-0472">Membrane</keyword>
<organism evidence="3 4">
    <name type="scientific">Clavelina lepadiformis</name>
    <name type="common">Light-bulb sea squirt</name>
    <name type="synonym">Ascidia lepadiformis</name>
    <dbReference type="NCBI Taxonomy" id="159417"/>
    <lineage>
        <taxon>Eukaryota</taxon>
        <taxon>Metazoa</taxon>
        <taxon>Chordata</taxon>
        <taxon>Tunicata</taxon>
        <taxon>Ascidiacea</taxon>
        <taxon>Aplousobranchia</taxon>
        <taxon>Clavelinidae</taxon>
        <taxon>Clavelina</taxon>
    </lineage>
</organism>
<dbReference type="PROSITE" id="PS00636">
    <property type="entry name" value="DNAJ_1"/>
    <property type="match status" value="1"/>
</dbReference>
<dbReference type="PROSITE" id="PS50076">
    <property type="entry name" value="DNAJ_2"/>
    <property type="match status" value="1"/>
</dbReference>
<evidence type="ECO:0000259" key="2">
    <source>
        <dbReference type="PROSITE" id="PS50076"/>
    </source>
</evidence>
<dbReference type="InterPro" id="IPR018253">
    <property type="entry name" value="DnaJ_domain_CS"/>
</dbReference>
<dbReference type="InterPro" id="IPR001623">
    <property type="entry name" value="DnaJ_domain"/>
</dbReference>
<dbReference type="CDD" id="cd06257">
    <property type="entry name" value="DnaJ"/>
    <property type="match status" value="1"/>
</dbReference>
<dbReference type="InterPro" id="IPR052763">
    <property type="entry name" value="DnaJ_C4"/>
</dbReference>
<name>A0ABP0GUX2_CLALP</name>
<dbReference type="EMBL" id="CAWYQH010000152">
    <property type="protein sequence ID" value="CAK8695540.1"/>
    <property type="molecule type" value="Genomic_DNA"/>
</dbReference>
<dbReference type="Proteomes" id="UP001642483">
    <property type="component" value="Unassembled WGS sequence"/>
</dbReference>
<keyword evidence="4" id="KW-1185">Reference proteome</keyword>
<keyword evidence="1" id="KW-0812">Transmembrane</keyword>
<accession>A0ABP0GUX2</accession>
<evidence type="ECO:0000256" key="1">
    <source>
        <dbReference type="SAM" id="Phobius"/>
    </source>
</evidence>
<sequence>MVYSFNVLLIYRNRFPLGLKSLCFVNYVKMQRAVLLQKSFCSGCGCFNFYHIRTITTHYETLGVQQNATAKEIKESYLRKCKEYHPDKHEGNKRMHEKFVKLNAAYQTLSDPSKKSVYDMQLKGPLHTQYSQPSSNNFYNSPFYRSFHESNFHPGSPEFYKRHYESLRQHRNQSPGSSNMPPIRPKSIVRFIIAASVFIYVSTFYVMVKRHQVYKQHNLHYIRQNLVRDS</sequence>
<evidence type="ECO:0000313" key="4">
    <source>
        <dbReference type="Proteomes" id="UP001642483"/>
    </source>
</evidence>
<dbReference type="InterPro" id="IPR036869">
    <property type="entry name" value="J_dom_sf"/>
</dbReference>
<dbReference type="SUPFAM" id="SSF46565">
    <property type="entry name" value="Chaperone J-domain"/>
    <property type="match status" value="1"/>
</dbReference>
<reference evidence="3 4" key="1">
    <citation type="submission" date="2024-02" db="EMBL/GenBank/DDBJ databases">
        <authorList>
            <person name="Daric V."/>
            <person name="Darras S."/>
        </authorList>
    </citation>
    <scope>NUCLEOTIDE SEQUENCE [LARGE SCALE GENOMIC DNA]</scope>
</reference>
<dbReference type="PANTHER" id="PTHR44825">
    <property type="match status" value="1"/>
</dbReference>
<dbReference type="PANTHER" id="PTHR44825:SF1">
    <property type="entry name" value="DNAJ HOMOLOG SUBFAMILY C MEMBER 4"/>
    <property type="match status" value="1"/>
</dbReference>
<gene>
    <name evidence="3" type="ORF">CVLEPA_LOCUS28804</name>
</gene>
<proteinExistence type="predicted"/>
<feature type="domain" description="J" evidence="2">
    <location>
        <begin position="57"/>
        <end position="122"/>
    </location>
</feature>
<comment type="caution">
    <text evidence="3">The sequence shown here is derived from an EMBL/GenBank/DDBJ whole genome shotgun (WGS) entry which is preliminary data.</text>
</comment>
<dbReference type="Pfam" id="PF00226">
    <property type="entry name" value="DnaJ"/>
    <property type="match status" value="1"/>
</dbReference>
<dbReference type="Gene3D" id="1.10.287.110">
    <property type="entry name" value="DnaJ domain"/>
    <property type="match status" value="1"/>
</dbReference>